<keyword evidence="3" id="KW-1185">Reference proteome</keyword>
<evidence type="ECO:0008006" key="4">
    <source>
        <dbReference type="Google" id="ProtNLM"/>
    </source>
</evidence>
<dbReference type="AlphaFoldDB" id="A0A9Q1JXQ7"/>
<reference evidence="2" key="1">
    <citation type="submission" date="2022-04" db="EMBL/GenBank/DDBJ databases">
        <title>Carnegiea gigantea Genome sequencing and assembly v2.</title>
        <authorList>
            <person name="Copetti D."/>
            <person name="Sanderson M.J."/>
            <person name="Burquez A."/>
            <person name="Wojciechowski M.F."/>
        </authorList>
    </citation>
    <scope>NUCLEOTIDE SEQUENCE</scope>
    <source>
        <strain evidence="2">SGP5-SGP5p</strain>
        <tissue evidence="2">Aerial part</tissue>
    </source>
</reference>
<gene>
    <name evidence="2" type="ORF">Cgig2_021015</name>
</gene>
<accession>A0A9Q1JXQ7</accession>
<proteinExistence type="predicted"/>
<name>A0A9Q1JXQ7_9CARY</name>
<dbReference type="OrthoDB" id="1935089at2759"/>
<dbReference type="EMBL" id="JAKOGI010000577">
    <property type="protein sequence ID" value="KAJ8432879.1"/>
    <property type="molecule type" value="Genomic_DNA"/>
</dbReference>
<protein>
    <recommendedName>
        <fullName evidence="4">Endonuclease/exonuclease/phosphatase domain-containing protein</fullName>
    </recommendedName>
</protein>
<feature type="region of interest" description="Disordered" evidence="1">
    <location>
        <begin position="217"/>
        <end position="236"/>
    </location>
</feature>
<comment type="caution">
    <text evidence="2">The sequence shown here is derived from an EMBL/GenBank/DDBJ whole genome shotgun (WGS) entry which is preliminary data.</text>
</comment>
<sequence>MTRVDPPMDNIQSWNIKGLNYPNKQEEKPTSYNVIVLRKTKQLIHCKVAQLSSYSHFHITIVYVFNQDYRRMQLWDDLINIAQTIYDGDIYSILHVEYRIEGTEIQDIEIKHFAEIDWALANTYWHADFDFVHVNYMSQGLSDHNPLLLRCPSCARPKETLMLGGPLKKLNKDIFANSMHNRHLQRKNWLKFNNFFTMTLRIHNCSDKRRNFMWPKPQQKGEKSIKMKNLPSRSKSSRQIRSILVQQVLVKKVKLWPKKLWRFKFKLKKKKSLPRFKKRPRKK</sequence>
<evidence type="ECO:0000256" key="1">
    <source>
        <dbReference type="SAM" id="MobiDB-lite"/>
    </source>
</evidence>
<evidence type="ECO:0000313" key="3">
    <source>
        <dbReference type="Proteomes" id="UP001153076"/>
    </source>
</evidence>
<organism evidence="2 3">
    <name type="scientific">Carnegiea gigantea</name>
    <dbReference type="NCBI Taxonomy" id="171969"/>
    <lineage>
        <taxon>Eukaryota</taxon>
        <taxon>Viridiplantae</taxon>
        <taxon>Streptophyta</taxon>
        <taxon>Embryophyta</taxon>
        <taxon>Tracheophyta</taxon>
        <taxon>Spermatophyta</taxon>
        <taxon>Magnoliopsida</taxon>
        <taxon>eudicotyledons</taxon>
        <taxon>Gunneridae</taxon>
        <taxon>Pentapetalae</taxon>
        <taxon>Caryophyllales</taxon>
        <taxon>Cactineae</taxon>
        <taxon>Cactaceae</taxon>
        <taxon>Cactoideae</taxon>
        <taxon>Echinocereeae</taxon>
        <taxon>Carnegiea</taxon>
    </lineage>
</organism>
<evidence type="ECO:0000313" key="2">
    <source>
        <dbReference type="EMBL" id="KAJ8432879.1"/>
    </source>
</evidence>
<dbReference type="Proteomes" id="UP001153076">
    <property type="component" value="Unassembled WGS sequence"/>
</dbReference>